<dbReference type="EMBL" id="CP032829">
    <property type="protein sequence ID" value="AYJ86337.1"/>
    <property type="molecule type" value="Genomic_DNA"/>
</dbReference>
<feature type="domain" description="PilZ" evidence="1">
    <location>
        <begin position="13"/>
        <end position="87"/>
    </location>
</feature>
<dbReference type="KEGG" id="spha:D3Y57_10660"/>
<proteinExistence type="predicted"/>
<evidence type="ECO:0000313" key="3">
    <source>
        <dbReference type="Proteomes" id="UP000276254"/>
    </source>
</evidence>
<keyword evidence="3" id="KW-1185">Reference proteome</keyword>
<gene>
    <name evidence="2" type="ORF">D3Y57_10660</name>
</gene>
<sequence>MKTALYTPIIEDDRRIDRSEMAIAAGLRTARGRRIAITVRNISTNGFMAEGGGTMVPGIPVTLDLNGVVLEARIVWKRAGHIGGAFLSPIAGEVLSAIGG</sequence>
<dbReference type="OrthoDB" id="9806898at2"/>
<accession>A0A494TAJ0</accession>
<protein>
    <recommendedName>
        <fullName evidence="1">PilZ domain-containing protein</fullName>
    </recommendedName>
</protein>
<dbReference type="RefSeq" id="WP_121152962.1">
    <property type="nucleotide sequence ID" value="NZ_CP032829.1"/>
</dbReference>
<dbReference type="GO" id="GO:0035438">
    <property type="term" value="F:cyclic-di-GMP binding"/>
    <property type="evidence" value="ECO:0007669"/>
    <property type="project" value="InterPro"/>
</dbReference>
<name>A0A494TAJ0_SPHPE</name>
<dbReference type="SUPFAM" id="SSF141371">
    <property type="entry name" value="PilZ domain-like"/>
    <property type="match status" value="1"/>
</dbReference>
<evidence type="ECO:0000259" key="1">
    <source>
        <dbReference type="Pfam" id="PF07238"/>
    </source>
</evidence>
<dbReference type="Pfam" id="PF07238">
    <property type="entry name" value="PilZ"/>
    <property type="match status" value="1"/>
</dbReference>
<reference evidence="2 3" key="1">
    <citation type="submission" date="2018-09" db="EMBL/GenBank/DDBJ databases">
        <title>Sphingomonas peninsula sp. nov., isolated from fildes peninsula, Antarctic soil.</title>
        <authorList>
            <person name="Yingchao G."/>
        </authorList>
    </citation>
    <scope>NUCLEOTIDE SEQUENCE [LARGE SCALE GENOMIC DNA]</scope>
    <source>
        <strain evidence="2 3">YZ-8</strain>
    </source>
</reference>
<evidence type="ECO:0000313" key="2">
    <source>
        <dbReference type="EMBL" id="AYJ86337.1"/>
    </source>
</evidence>
<dbReference type="AlphaFoldDB" id="A0A494TAJ0"/>
<dbReference type="Proteomes" id="UP000276254">
    <property type="component" value="Chromosome"/>
</dbReference>
<organism evidence="2 3">
    <name type="scientific">Sphingomonas paeninsulae</name>
    <dbReference type="NCBI Taxonomy" id="2319844"/>
    <lineage>
        <taxon>Bacteria</taxon>
        <taxon>Pseudomonadati</taxon>
        <taxon>Pseudomonadota</taxon>
        <taxon>Alphaproteobacteria</taxon>
        <taxon>Sphingomonadales</taxon>
        <taxon>Sphingomonadaceae</taxon>
        <taxon>Sphingomonas</taxon>
    </lineage>
</organism>
<dbReference type="InterPro" id="IPR009875">
    <property type="entry name" value="PilZ_domain"/>
</dbReference>